<dbReference type="SMART" id="SM00631">
    <property type="entry name" value="Zn_pept"/>
    <property type="match status" value="1"/>
</dbReference>
<keyword evidence="6" id="KW-0482">Metalloprotease</keyword>
<dbReference type="GO" id="GO:0004181">
    <property type="term" value="F:metallocarboxypeptidase activity"/>
    <property type="evidence" value="ECO:0007669"/>
    <property type="project" value="InterPro"/>
</dbReference>
<dbReference type="OrthoDB" id="5294005at2"/>
<keyword evidence="5" id="KW-0862">Zinc</keyword>
<comment type="cofactor">
    <cofactor evidence="1">
        <name>Zn(2+)</name>
        <dbReference type="ChEBI" id="CHEBI:29105"/>
    </cofactor>
</comment>
<evidence type="ECO:0000259" key="8">
    <source>
        <dbReference type="PROSITE" id="PS52035"/>
    </source>
</evidence>
<accession>A0A3M9MZV5</accession>
<proteinExistence type="inferred from homology"/>
<dbReference type="GO" id="GO:0006508">
    <property type="term" value="P:proteolysis"/>
    <property type="evidence" value="ECO:0007669"/>
    <property type="project" value="UniProtKB-KW"/>
</dbReference>
<dbReference type="PANTHER" id="PTHR11705">
    <property type="entry name" value="PROTEASE FAMILY M14 CARBOXYPEPTIDASE A,B"/>
    <property type="match status" value="1"/>
</dbReference>
<evidence type="ECO:0000256" key="7">
    <source>
        <dbReference type="PROSITE-ProRule" id="PRU01379"/>
    </source>
</evidence>
<evidence type="ECO:0000256" key="2">
    <source>
        <dbReference type="ARBA" id="ARBA00005988"/>
    </source>
</evidence>
<keyword evidence="4" id="KW-0378">Hydrolase</keyword>
<evidence type="ECO:0000256" key="6">
    <source>
        <dbReference type="ARBA" id="ARBA00023049"/>
    </source>
</evidence>
<dbReference type="Pfam" id="PF00246">
    <property type="entry name" value="Peptidase_M14"/>
    <property type="match status" value="1"/>
</dbReference>
<reference evidence="9 10" key="1">
    <citation type="submission" date="2018-11" db="EMBL/GenBank/DDBJ databases">
        <title>Rufibacter latericius sp. nov., isolated from water in Baiyang Lake.</title>
        <authorList>
            <person name="Yang Y."/>
        </authorList>
    </citation>
    <scope>NUCLEOTIDE SEQUENCE [LARGE SCALE GENOMIC DNA]</scope>
    <source>
        <strain evidence="9 10">R-22-1c-1</strain>
    </source>
</reference>
<name>A0A3M9MZV5_9BACT</name>
<dbReference type="SUPFAM" id="SSF53187">
    <property type="entry name" value="Zn-dependent exopeptidases"/>
    <property type="match status" value="1"/>
</dbReference>
<comment type="similarity">
    <text evidence="2 7">Belongs to the peptidase M14 family.</text>
</comment>
<organism evidence="9 10">
    <name type="scientific">Rufibacter latericius</name>
    <dbReference type="NCBI Taxonomy" id="2487040"/>
    <lineage>
        <taxon>Bacteria</taxon>
        <taxon>Pseudomonadati</taxon>
        <taxon>Bacteroidota</taxon>
        <taxon>Cytophagia</taxon>
        <taxon>Cytophagales</taxon>
        <taxon>Hymenobacteraceae</taxon>
        <taxon>Rufibacter</taxon>
    </lineage>
</organism>
<gene>
    <name evidence="9" type="ORF">EFB08_05350</name>
</gene>
<comment type="caution">
    <text evidence="7">Lacks conserved residue(s) required for the propagation of feature annotation.</text>
</comment>
<dbReference type="PROSITE" id="PS52035">
    <property type="entry name" value="PEPTIDASE_M14"/>
    <property type="match status" value="1"/>
</dbReference>
<dbReference type="AlphaFoldDB" id="A0A3M9MZV5"/>
<sequence length="595" mass="66947">MAIWYSLCSGFYRNGTARNYRQPPSFPQKHPPRVSFGFKYLFMNKKLKAAFLGIAFSGVSTMAFAQRDYQSYSQLTIRLQKLSARYSKLVSLTTVGKTATGKEIWLLTMGRDNAANKPAIVVAAGLEGTQLATTELAVQMAEQMLLGAVLQDSVMELLQSKTFYIFPNLNPDASEQYHEKLRWERLGNAQPIDDDRDGRMFEDPYEDLNKDGLITMMRVKNPTGTFRPAKEDPRVMVKADVSKGEKGEYLLYTEGIDNDKDGKWNEDPEGGVMFNRNFTFDYPYFQEGAGEHPMSERETKAFADFMYEAKNVYAVFLFGPANTLSEPLRYDRAKATKRIVSGLLEKDAAVNDQVSKLYNNATRLKNAPKVAPSPGDVLQWAYFHYGRFSFSTPSWWTPKPELSKDTTGGKTPQEPSDHEDVNFLRWAEANDIAGTFVNWKPIKHPDFPDQEVEVGGLAPYVKQTPPVRLLEPIARKHFQFFSAFAKWMPSLQIVNISSEKVAGGLTRITADVYNQGSLPTHSELGDKSRWVQKVKVTLKLSDNQKLVSGNRIQLSNALAGGEKFQVSWLVNGKGYVSVIANSPTAGKQTKEVFLR</sequence>
<comment type="caution">
    <text evidence="9">The sequence shown here is derived from an EMBL/GenBank/DDBJ whole genome shotgun (WGS) entry which is preliminary data.</text>
</comment>
<feature type="domain" description="Peptidase M14" evidence="8">
    <location>
        <begin position="68"/>
        <end position="416"/>
    </location>
</feature>
<evidence type="ECO:0000313" key="10">
    <source>
        <dbReference type="Proteomes" id="UP000272117"/>
    </source>
</evidence>
<dbReference type="GO" id="GO:0008270">
    <property type="term" value="F:zinc ion binding"/>
    <property type="evidence" value="ECO:0007669"/>
    <property type="project" value="InterPro"/>
</dbReference>
<dbReference type="CDD" id="cd06905">
    <property type="entry name" value="M14-like"/>
    <property type="match status" value="1"/>
</dbReference>
<dbReference type="PANTHER" id="PTHR11705:SF143">
    <property type="entry name" value="SLL0236 PROTEIN"/>
    <property type="match status" value="1"/>
</dbReference>
<dbReference type="InterPro" id="IPR000834">
    <property type="entry name" value="Peptidase_M14"/>
</dbReference>
<evidence type="ECO:0000256" key="4">
    <source>
        <dbReference type="ARBA" id="ARBA00022801"/>
    </source>
</evidence>
<evidence type="ECO:0000256" key="3">
    <source>
        <dbReference type="ARBA" id="ARBA00022670"/>
    </source>
</evidence>
<dbReference type="Gene3D" id="3.40.630.10">
    <property type="entry name" value="Zn peptidases"/>
    <property type="match status" value="1"/>
</dbReference>
<dbReference type="Proteomes" id="UP000272117">
    <property type="component" value="Unassembled WGS sequence"/>
</dbReference>
<dbReference type="GO" id="GO:0005615">
    <property type="term" value="C:extracellular space"/>
    <property type="evidence" value="ECO:0007669"/>
    <property type="project" value="TreeGrafter"/>
</dbReference>
<protein>
    <submittedName>
        <fullName evidence="9">Peptidase M14</fullName>
    </submittedName>
</protein>
<keyword evidence="3" id="KW-0645">Protease</keyword>
<keyword evidence="10" id="KW-1185">Reference proteome</keyword>
<dbReference type="EMBL" id="RJJD01000002">
    <property type="protein sequence ID" value="RNI30675.1"/>
    <property type="molecule type" value="Genomic_DNA"/>
</dbReference>
<evidence type="ECO:0000313" key="9">
    <source>
        <dbReference type="EMBL" id="RNI30675.1"/>
    </source>
</evidence>
<evidence type="ECO:0000256" key="5">
    <source>
        <dbReference type="ARBA" id="ARBA00022833"/>
    </source>
</evidence>
<evidence type="ECO:0000256" key="1">
    <source>
        <dbReference type="ARBA" id="ARBA00001947"/>
    </source>
</evidence>